<comment type="caution">
    <text evidence="8">The sequence shown here is derived from an EMBL/GenBank/DDBJ whole genome shotgun (WGS) entry which is preliminary data.</text>
</comment>
<dbReference type="Proteomes" id="UP000238479">
    <property type="component" value="Chromosome 7"/>
</dbReference>
<evidence type="ECO:0000256" key="4">
    <source>
        <dbReference type="ARBA" id="ARBA00023163"/>
    </source>
</evidence>
<protein>
    <submittedName>
        <fullName evidence="8">Putative transcription factor TCP family</fullName>
    </submittedName>
</protein>
<feature type="region of interest" description="Disordered" evidence="6">
    <location>
        <begin position="359"/>
        <end position="384"/>
    </location>
</feature>
<evidence type="ECO:0000313" key="8">
    <source>
        <dbReference type="EMBL" id="PRQ16347.1"/>
    </source>
</evidence>
<feature type="compositionally biased region" description="Polar residues" evidence="6">
    <location>
        <begin position="23"/>
        <end position="44"/>
    </location>
</feature>
<dbReference type="GO" id="GO:0005634">
    <property type="term" value="C:nucleus"/>
    <property type="evidence" value="ECO:0007669"/>
    <property type="project" value="UniProtKB-SubCell"/>
</dbReference>
<evidence type="ECO:0000256" key="3">
    <source>
        <dbReference type="ARBA" id="ARBA00023125"/>
    </source>
</evidence>
<dbReference type="InterPro" id="IPR005333">
    <property type="entry name" value="Transcription_factor_TCP"/>
</dbReference>
<accession>A0A2P6P333</accession>
<proteinExistence type="predicted"/>
<dbReference type="EMBL" id="PDCK01000045">
    <property type="protein sequence ID" value="PRQ16347.1"/>
    <property type="molecule type" value="Genomic_DNA"/>
</dbReference>
<dbReference type="PROSITE" id="PS51369">
    <property type="entry name" value="TCP"/>
    <property type="match status" value="1"/>
</dbReference>
<dbReference type="PANTHER" id="PTHR31072">
    <property type="entry name" value="TRANSCRIPTION FACTOR TCP4-RELATED"/>
    <property type="match status" value="1"/>
</dbReference>
<dbReference type="OMA" id="QFNHIQF"/>
<feature type="domain" description="TCP" evidence="7">
    <location>
        <begin position="61"/>
        <end position="119"/>
    </location>
</feature>
<evidence type="ECO:0000256" key="5">
    <source>
        <dbReference type="ARBA" id="ARBA00023242"/>
    </source>
</evidence>
<keyword evidence="5" id="KW-0539">Nucleus</keyword>
<dbReference type="Pfam" id="PF03634">
    <property type="entry name" value="TCP"/>
    <property type="match status" value="1"/>
</dbReference>
<organism evidence="8 9">
    <name type="scientific">Rosa chinensis</name>
    <name type="common">China rose</name>
    <dbReference type="NCBI Taxonomy" id="74649"/>
    <lineage>
        <taxon>Eukaryota</taxon>
        <taxon>Viridiplantae</taxon>
        <taxon>Streptophyta</taxon>
        <taxon>Embryophyta</taxon>
        <taxon>Tracheophyta</taxon>
        <taxon>Spermatophyta</taxon>
        <taxon>Magnoliopsida</taxon>
        <taxon>eudicotyledons</taxon>
        <taxon>Gunneridae</taxon>
        <taxon>Pentapetalae</taxon>
        <taxon>rosids</taxon>
        <taxon>fabids</taxon>
        <taxon>Rosales</taxon>
        <taxon>Rosaceae</taxon>
        <taxon>Rosoideae</taxon>
        <taxon>Rosoideae incertae sedis</taxon>
        <taxon>Rosa</taxon>
    </lineage>
</organism>
<evidence type="ECO:0000256" key="2">
    <source>
        <dbReference type="ARBA" id="ARBA00023015"/>
    </source>
</evidence>
<comment type="subcellular location">
    <subcellularLocation>
        <location evidence="1">Nucleus</location>
    </subcellularLocation>
</comment>
<keyword evidence="2" id="KW-0805">Transcription regulation</keyword>
<keyword evidence="9" id="KW-1185">Reference proteome</keyword>
<dbReference type="GO" id="GO:0043565">
    <property type="term" value="F:sequence-specific DNA binding"/>
    <property type="evidence" value="ECO:0007669"/>
    <property type="project" value="TreeGrafter"/>
</dbReference>
<evidence type="ECO:0000256" key="6">
    <source>
        <dbReference type="SAM" id="MobiDB-lite"/>
    </source>
</evidence>
<dbReference type="InterPro" id="IPR017887">
    <property type="entry name" value="TF_TCP_subgr"/>
</dbReference>
<feature type="region of interest" description="Disordered" evidence="6">
    <location>
        <begin position="1"/>
        <end position="44"/>
    </location>
</feature>
<dbReference type="STRING" id="74649.A0A2P6P333"/>
<dbReference type="OrthoDB" id="1889307at2759"/>
<dbReference type="GO" id="GO:0003700">
    <property type="term" value="F:DNA-binding transcription factor activity"/>
    <property type="evidence" value="ECO:0007669"/>
    <property type="project" value="InterPro"/>
</dbReference>
<keyword evidence="3" id="KW-0238">DNA-binding</keyword>
<dbReference type="PANTHER" id="PTHR31072:SF268">
    <property type="entry name" value="TCP DOMAIN-CONTAINING PROTEIN"/>
    <property type="match status" value="1"/>
</dbReference>
<gene>
    <name evidence="8" type="ORF">RchiOBHm_Chr7g0183231</name>
</gene>
<evidence type="ECO:0000313" key="9">
    <source>
        <dbReference type="Proteomes" id="UP000238479"/>
    </source>
</evidence>
<evidence type="ECO:0000256" key="1">
    <source>
        <dbReference type="ARBA" id="ARBA00004123"/>
    </source>
</evidence>
<reference evidence="8 9" key="1">
    <citation type="journal article" date="2018" name="Nat. Genet.">
        <title>The Rosa genome provides new insights in the design of modern roses.</title>
        <authorList>
            <person name="Bendahmane M."/>
        </authorList>
    </citation>
    <scope>NUCLEOTIDE SEQUENCE [LARGE SCALE GENOMIC DNA]</scope>
    <source>
        <strain evidence="9">cv. Old Blush</strain>
    </source>
</reference>
<evidence type="ECO:0000259" key="7">
    <source>
        <dbReference type="PROSITE" id="PS51369"/>
    </source>
</evidence>
<feature type="compositionally biased region" description="Polar residues" evidence="6">
    <location>
        <begin position="365"/>
        <end position="376"/>
    </location>
</feature>
<keyword evidence="4" id="KW-0804">Transcription</keyword>
<dbReference type="AlphaFoldDB" id="A0A2P6P333"/>
<sequence>MMTNPRGKGFQAKQEGQNNNNNDGNIMTSYNKAASSSTTTSRQWSGFRNPRIVRVSRTFGGKDRHSKVSTVRGLRDRRIRLSVPTAIQLYDLQDRLGLSQPSKVIDWLLEVTEDDIDKLPPLQLLPHHGLLNTTSSAHHQFHHHQQQILNPLNVPFFDVNQRLTEQVVLDESKGKSIKANDHQRDHDDEALAQKLFPIGNMPSSIPGLLNNAMAYNNYFHHHSSEPSSLSLSQFGSSHGFPLMPQMDHMMSSNNGLSFSTTSMPMASGSQLFFCPSTATPVPSLFGPYAPYITTTTPVVENSSTSNDRQPELRRTNNHMIQLLSSSSTTSTTLQNFEPNNALMPSLQYSIGSSLRSFPTLVNPKLHSQNNDGSSSQPDKDRTGS</sequence>
<dbReference type="Gramene" id="PRQ16347">
    <property type="protein sequence ID" value="PRQ16347"/>
    <property type="gene ID" value="RchiOBHm_Chr7g0183231"/>
</dbReference>
<name>A0A2P6P333_ROSCH</name>